<sequence>MPGLFMRVLRKFKKSSSSIAIAEPTAETMAEELHVQEPRNTGPPNEREIVNPGYLQRENCFVATSPRCEFTLINEGEIFMHEKLIIISKEEIPLFADYEEELKEMNRSSETNKKFTFTNKGRIEISTNVYFIVNNYNDFMTTGVLRQLTDEGIGSVPISSATNTGRVTKTVEIVHGLSEEEARIFEQNCISSDPSEDARCFDLTLSSIPDMPTVTAKQ</sequence>
<reference evidence="2" key="1">
    <citation type="journal article" date="2008" name="Nat. Genet.">
        <title>The Pristionchus pacificus genome provides a unique perspective on nematode lifestyle and parasitism.</title>
        <authorList>
            <person name="Dieterich C."/>
            <person name="Clifton S.W."/>
            <person name="Schuster L.N."/>
            <person name="Chinwalla A."/>
            <person name="Delehaunty K."/>
            <person name="Dinkelacker I."/>
            <person name="Fulton L."/>
            <person name="Fulton R."/>
            <person name="Godfrey J."/>
            <person name="Minx P."/>
            <person name="Mitreva M."/>
            <person name="Roeseler W."/>
            <person name="Tian H."/>
            <person name="Witte H."/>
            <person name="Yang S.P."/>
            <person name="Wilson R.K."/>
            <person name="Sommer R.J."/>
        </authorList>
    </citation>
    <scope>NUCLEOTIDE SEQUENCE [LARGE SCALE GENOMIC DNA]</scope>
    <source>
        <strain evidence="2">PS312</strain>
    </source>
</reference>
<dbReference type="EnsemblMetazoa" id="PPA20145.1">
    <property type="protein sequence ID" value="PPA20145.1"/>
    <property type="gene ID" value="WBGene00109699"/>
</dbReference>
<dbReference type="Proteomes" id="UP000005239">
    <property type="component" value="Unassembled WGS sequence"/>
</dbReference>
<reference evidence="1" key="2">
    <citation type="submission" date="2022-06" db="UniProtKB">
        <authorList>
            <consortium name="EnsemblMetazoa"/>
        </authorList>
    </citation>
    <scope>IDENTIFICATION</scope>
    <source>
        <strain evidence="1">PS312</strain>
    </source>
</reference>
<gene>
    <name evidence="1" type="primary">WBGene00109699</name>
</gene>
<proteinExistence type="predicted"/>
<name>A0A2A6B537_PRIPA</name>
<protein>
    <submittedName>
        <fullName evidence="1">Uncharacterized protein</fullName>
    </submittedName>
</protein>
<evidence type="ECO:0000313" key="2">
    <source>
        <dbReference type="Proteomes" id="UP000005239"/>
    </source>
</evidence>
<keyword evidence="2" id="KW-1185">Reference proteome</keyword>
<accession>A0A2A6B537</accession>
<organism evidence="1 2">
    <name type="scientific">Pristionchus pacificus</name>
    <name type="common">Parasitic nematode worm</name>
    <dbReference type="NCBI Taxonomy" id="54126"/>
    <lineage>
        <taxon>Eukaryota</taxon>
        <taxon>Metazoa</taxon>
        <taxon>Ecdysozoa</taxon>
        <taxon>Nematoda</taxon>
        <taxon>Chromadorea</taxon>
        <taxon>Rhabditida</taxon>
        <taxon>Rhabditina</taxon>
        <taxon>Diplogasteromorpha</taxon>
        <taxon>Diplogasteroidea</taxon>
        <taxon>Neodiplogasteridae</taxon>
        <taxon>Pristionchus</taxon>
    </lineage>
</organism>
<accession>A0A8R1UCP3</accession>
<dbReference type="AlphaFoldDB" id="A0A2A6B537"/>
<evidence type="ECO:0000313" key="1">
    <source>
        <dbReference type="EnsemblMetazoa" id="PPA20145.1"/>
    </source>
</evidence>